<reference evidence="1" key="1">
    <citation type="submission" date="2021-01" db="EMBL/GenBank/DDBJ databases">
        <authorList>
            <consortium name="Genoscope - CEA"/>
            <person name="William W."/>
        </authorList>
    </citation>
    <scope>NUCLEOTIDE SEQUENCE</scope>
</reference>
<dbReference type="EMBL" id="CAJJDP010000040">
    <property type="protein sequence ID" value="CAD8161588.1"/>
    <property type="molecule type" value="Genomic_DNA"/>
</dbReference>
<accession>A0A8S1UA06</accession>
<protein>
    <submittedName>
        <fullName evidence="1">Uncharacterized protein</fullName>
    </submittedName>
</protein>
<sequence length="126" mass="14731">MSLYKHNSYYNTLNLAQKYYQCKLGCQVYLNDKVDISKNYQSLNHEKINQDIACNGRFLEYKRNNDMNILTQMKNSLQHIGSVVDTSIVLSMQIHLFAFITLFLAEEQVIQPSTLAEQHVRQLIIK</sequence>
<keyword evidence="2" id="KW-1185">Reference proteome</keyword>
<proteinExistence type="predicted"/>
<dbReference type="Proteomes" id="UP000683925">
    <property type="component" value="Unassembled WGS sequence"/>
</dbReference>
<name>A0A8S1UA06_PAROT</name>
<dbReference type="AlphaFoldDB" id="A0A8S1UA06"/>
<organism evidence="1 2">
    <name type="scientific">Paramecium octaurelia</name>
    <dbReference type="NCBI Taxonomy" id="43137"/>
    <lineage>
        <taxon>Eukaryota</taxon>
        <taxon>Sar</taxon>
        <taxon>Alveolata</taxon>
        <taxon>Ciliophora</taxon>
        <taxon>Intramacronucleata</taxon>
        <taxon>Oligohymenophorea</taxon>
        <taxon>Peniculida</taxon>
        <taxon>Parameciidae</taxon>
        <taxon>Paramecium</taxon>
    </lineage>
</organism>
<comment type="caution">
    <text evidence="1">The sequence shown here is derived from an EMBL/GenBank/DDBJ whole genome shotgun (WGS) entry which is preliminary data.</text>
</comment>
<gene>
    <name evidence="1" type="ORF">POCTA_138.1.T0400106</name>
</gene>
<evidence type="ECO:0000313" key="2">
    <source>
        <dbReference type="Proteomes" id="UP000683925"/>
    </source>
</evidence>
<evidence type="ECO:0000313" key="1">
    <source>
        <dbReference type="EMBL" id="CAD8161588.1"/>
    </source>
</evidence>